<dbReference type="RefSeq" id="XP_001384078.2">
    <property type="nucleotide sequence ID" value="XM_001384041.1"/>
</dbReference>
<dbReference type="HOGENOM" id="CLU_080488_0_0_1"/>
<evidence type="ECO:0000313" key="5">
    <source>
        <dbReference type="Proteomes" id="UP000002258"/>
    </source>
</evidence>
<evidence type="ECO:0000256" key="3">
    <source>
        <dbReference type="PIRNR" id="PIRNR027081"/>
    </source>
</evidence>
<dbReference type="GO" id="GO:0030677">
    <property type="term" value="C:ribonuclease P complex"/>
    <property type="evidence" value="ECO:0007669"/>
    <property type="project" value="InterPro"/>
</dbReference>
<reference evidence="4 5" key="1">
    <citation type="journal article" date="2007" name="Nat. Biotechnol.">
        <title>Genome sequence of the lignocellulose-bioconverting and xylose-fermenting yeast Pichia stipitis.</title>
        <authorList>
            <person name="Jeffries T.W."/>
            <person name="Grigoriev I.V."/>
            <person name="Grimwood J."/>
            <person name="Laplaza J.M."/>
            <person name="Aerts A."/>
            <person name="Salamov A."/>
            <person name="Schmutz J."/>
            <person name="Lindquist E."/>
            <person name="Dehal P."/>
            <person name="Shapiro H."/>
            <person name="Jin Y.S."/>
            <person name="Passoth V."/>
            <person name="Richardson P.M."/>
        </authorList>
    </citation>
    <scope>NUCLEOTIDE SEQUENCE [LARGE SCALE GENOMIC DNA]</scope>
    <source>
        <strain evidence="5">ATCC 58785 / CBS 6054 / NBRC 10063 / NRRL Y-11545</strain>
    </source>
</reference>
<dbReference type="GO" id="GO:0001682">
    <property type="term" value="P:tRNA 5'-leader removal"/>
    <property type="evidence" value="ECO:0007669"/>
    <property type="project" value="InterPro"/>
</dbReference>
<evidence type="ECO:0000256" key="1">
    <source>
        <dbReference type="ARBA" id="ARBA00004123"/>
    </source>
</evidence>
<proteinExistence type="inferred from homology"/>
<dbReference type="SMART" id="SM00538">
    <property type="entry name" value="POP4"/>
    <property type="match status" value="1"/>
</dbReference>
<keyword evidence="5" id="KW-1185">Reference proteome</keyword>
<name>A3LTC7_PICST</name>
<dbReference type="SUPFAM" id="SSF101744">
    <property type="entry name" value="Rof/RNase P subunit-like"/>
    <property type="match status" value="1"/>
</dbReference>
<dbReference type="GO" id="GO:0000172">
    <property type="term" value="C:ribonuclease MRP complex"/>
    <property type="evidence" value="ECO:0007669"/>
    <property type="project" value="InterPro"/>
</dbReference>
<dbReference type="InterPro" id="IPR036980">
    <property type="entry name" value="RNase_P/MRP_Rpp29_sf"/>
</dbReference>
<evidence type="ECO:0000313" key="4">
    <source>
        <dbReference type="EMBL" id="ABN66049.2"/>
    </source>
</evidence>
<dbReference type="GO" id="GO:0006364">
    <property type="term" value="P:rRNA processing"/>
    <property type="evidence" value="ECO:0007669"/>
    <property type="project" value="TreeGrafter"/>
</dbReference>
<dbReference type="PANTHER" id="PTHR13348:SF0">
    <property type="entry name" value="RIBONUCLEASE P PROTEIN SUBUNIT P29"/>
    <property type="match status" value="1"/>
</dbReference>
<dbReference type="EMBL" id="CP000498">
    <property type="protein sequence ID" value="ABN66049.2"/>
    <property type="molecule type" value="Genomic_DNA"/>
</dbReference>
<dbReference type="InterPro" id="IPR002730">
    <property type="entry name" value="Rpp29/RNP1"/>
</dbReference>
<dbReference type="GO" id="GO:0033204">
    <property type="term" value="F:ribonuclease P RNA binding"/>
    <property type="evidence" value="ECO:0007669"/>
    <property type="project" value="InterPro"/>
</dbReference>
<dbReference type="Gene3D" id="2.30.30.210">
    <property type="entry name" value="Ribonuclease P/MRP, subunit p29"/>
    <property type="match status" value="1"/>
</dbReference>
<comment type="subcellular location">
    <subcellularLocation>
        <location evidence="1">Nucleus</location>
    </subcellularLocation>
</comment>
<dbReference type="KEGG" id="pic:PICST_59359"/>
<dbReference type="Pfam" id="PF01868">
    <property type="entry name" value="RNase_P-MRP_p29"/>
    <property type="match status" value="1"/>
</dbReference>
<comment type="similarity">
    <text evidence="2">Belongs to the eukaryotic/archaeal RNase P protein component 1 family.</text>
</comment>
<dbReference type="GO" id="GO:0005634">
    <property type="term" value="C:nucleus"/>
    <property type="evidence" value="ECO:0007669"/>
    <property type="project" value="UniProtKB-SubCell"/>
</dbReference>
<organism evidence="4 5">
    <name type="scientific">Scheffersomyces stipitis (strain ATCC 58785 / CBS 6054 / NBRC 10063 / NRRL Y-11545)</name>
    <name type="common">Yeast</name>
    <name type="synonym">Pichia stipitis</name>
    <dbReference type="NCBI Taxonomy" id="322104"/>
    <lineage>
        <taxon>Eukaryota</taxon>
        <taxon>Fungi</taxon>
        <taxon>Dikarya</taxon>
        <taxon>Ascomycota</taxon>
        <taxon>Saccharomycotina</taxon>
        <taxon>Pichiomycetes</taxon>
        <taxon>Debaryomycetaceae</taxon>
        <taxon>Scheffersomyces</taxon>
    </lineage>
</organism>
<dbReference type="InterPro" id="IPR023534">
    <property type="entry name" value="Rof/RNase_P-like"/>
</dbReference>
<keyword evidence="3" id="KW-0819">tRNA processing</keyword>
<evidence type="ECO:0000256" key="2">
    <source>
        <dbReference type="ARBA" id="ARBA00006181"/>
    </source>
</evidence>
<dbReference type="FunCoup" id="A3LTC7">
    <property type="interactions" value="233"/>
</dbReference>
<dbReference type="PANTHER" id="PTHR13348">
    <property type="entry name" value="RIBONUCLEASE P SUBUNIT P29"/>
    <property type="match status" value="1"/>
</dbReference>
<dbReference type="PIRSF" id="PIRSF027081">
    <property type="entry name" value="RNase_P/MRP_p29_subunit"/>
    <property type="match status" value="1"/>
</dbReference>
<dbReference type="AlphaFoldDB" id="A3LTC7"/>
<dbReference type="STRING" id="322104.A3LTC7"/>
<keyword evidence="3" id="KW-0539">Nucleus</keyword>
<dbReference type="OMA" id="NMIGIEG"/>
<gene>
    <name evidence="4" type="primary">POP4</name>
    <name evidence="4" type="ORF">PICST_59359</name>
</gene>
<dbReference type="GeneID" id="4838427"/>
<dbReference type="OrthoDB" id="124041at2759"/>
<dbReference type="eggNOG" id="KOG4046">
    <property type="taxonomic scope" value="Eukaryota"/>
</dbReference>
<protein>
    <recommendedName>
        <fullName evidence="3">Ribonuclease P protein subunit</fullName>
    </recommendedName>
</protein>
<dbReference type="Proteomes" id="UP000002258">
    <property type="component" value="Chromosome 4"/>
</dbReference>
<dbReference type="InterPro" id="IPR016848">
    <property type="entry name" value="RNase_P/MRP_Rpp29-subunit"/>
</dbReference>
<accession>A3LTC7</accession>
<dbReference type="InParanoid" id="A3LTC7"/>
<sequence length="309" mass="35520">MSSPLSFHNQHNSMEKRNILEKHLLSRCYDSESIIEQLLDTRYSHGGDQKPVIVFKKTFPEKEKQKSILHREISDKSQTITKSRKHNARLQLRNYIKQTTSNQKKLVHKIQKHNRECIAKSQQIPFPIEAMLKRYRIPRYEDFNNLSHLWQSYMGDLLFSNGTIPTMSVLLPKLSSADYTGCLLTVTQSRNTNMVGTRGIVVVDAQFSFILCVPRSELSKEWNESKESFTPSEMVGGFRMVPKKGTLFSFDVIVPKKISIEEGNENNAADSDDHDDECVGFTLIGSRFEFRAVDRAGKKFKSHTVDDIL</sequence>